<dbReference type="PROSITE" id="PS51318">
    <property type="entry name" value="TAT"/>
    <property type="match status" value="1"/>
</dbReference>
<dbReference type="PANTHER" id="PTHR43540">
    <property type="entry name" value="PEROXYUREIDOACRYLATE/UREIDOACRYLATE AMIDOHYDROLASE-RELATED"/>
    <property type="match status" value="1"/>
</dbReference>
<feature type="region of interest" description="Disordered" evidence="2">
    <location>
        <begin position="154"/>
        <end position="182"/>
    </location>
</feature>
<dbReference type="NCBIfam" id="TIGR01409">
    <property type="entry name" value="TAT_signal_seq"/>
    <property type="match status" value="1"/>
</dbReference>
<protein>
    <submittedName>
        <fullName evidence="4">Isochorismatase family protein</fullName>
    </submittedName>
</protein>
<dbReference type="GO" id="GO:0016787">
    <property type="term" value="F:hydrolase activity"/>
    <property type="evidence" value="ECO:0007669"/>
    <property type="project" value="UniProtKB-KW"/>
</dbReference>
<dbReference type="InterPro" id="IPR019546">
    <property type="entry name" value="TAT_signal_bac_arc"/>
</dbReference>
<dbReference type="Gene3D" id="3.40.50.850">
    <property type="entry name" value="Isochorismatase-like"/>
    <property type="match status" value="1"/>
</dbReference>
<evidence type="ECO:0000259" key="3">
    <source>
        <dbReference type="Pfam" id="PF00857"/>
    </source>
</evidence>
<dbReference type="InterPro" id="IPR000868">
    <property type="entry name" value="Isochorismatase-like_dom"/>
</dbReference>
<dbReference type="Pfam" id="PF00857">
    <property type="entry name" value="Isochorismatase"/>
    <property type="match status" value="1"/>
</dbReference>
<evidence type="ECO:0000313" key="4">
    <source>
        <dbReference type="EMBL" id="XBH01732.1"/>
    </source>
</evidence>
<dbReference type="AlphaFoldDB" id="A0AAU7C8K2"/>
<keyword evidence="1" id="KW-0378">Hydrolase</keyword>
<accession>A0AAU7C8K2</accession>
<gene>
    <name evidence="4" type="ORF">V5E97_25725</name>
</gene>
<proteinExistence type="predicted"/>
<dbReference type="SUPFAM" id="SSF52499">
    <property type="entry name" value="Isochorismatase-like hydrolases"/>
    <property type="match status" value="1"/>
</dbReference>
<name>A0AAU7C8K2_9BACT</name>
<evidence type="ECO:0000256" key="1">
    <source>
        <dbReference type="ARBA" id="ARBA00022801"/>
    </source>
</evidence>
<dbReference type="InterPro" id="IPR050272">
    <property type="entry name" value="Isochorismatase-like_hydrls"/>
</dbReference>
<feature type="domain" description="Isochorismatase-like" evidence="3">
    <location>
        <begin position="87"/>
        <end position="269"/>
    </location>
</feature>
<evidence type="ECO:0000256" key="2">
    <source>
        <dbReference type="SAM" id="MobiDB-lite"/>
    </source>
</evidence>
<dbReference type="EMBL" id="CP155447">
    <property type="protein sequence ID" value="XBH01732.1"/>
    <property type="molecule type" value="Genomic_DNA"/>
</dbReference>
<dbReference type="PANTHER" id="PTHR43540:SF1">
    <property type="entry name" value="ISOCHORISMATASE HYDROLASE"/>
    <property type="match status" value="1"/>
</dbReference>
<sequence length="302" mass="33660">MDPDPETSRREFLKTSATAGAAVTMLSDLSPLLAQSTPKAPQLHEDHSNLHIKPRYYRWHVDPGVEWIETNTAHATLDWTIPLSQVALVLVDVWDHHYLLDTEARAEAIIDEKLVPLLAACRTARLPIIHAPSPAQATSHPNWVNLISKAEKAPKREDWPPAEFRGKSGPYQPYRRPDEPRQPELNKLSAERKLHPKIQPLAGEPVIATGEELHRYCQQHGVLFLLFAGFNTNACILVRDYGTLAMNQRGYEVIVVRDCTTGMESSTTQSTLSQTHGAILFLEMFGNSSVTSDEIIAGLPKA</sequence>
<dbReference type="InterPro" id="IPR006311">
    <property type="entry name" value="TAT_signal"/>
</dbReference>
<reference evidence="4" key="1">
    <citation type="submission" date="2024-05" db="EMBL/GenBank/DDBJ databases">
        <title>Planctomycetes of the genus Singulisphaera possess chitinolytic capabilities.</title>
        <authorList>
            <person name="Ivanova A."/>
        </authorList>
    </citation>
    <scope>NUCLEOTIDE SEQUENCE</scope>
    <source>
        <strain evidence="4">Ch08T</strain>
    </source>
</reference>
<dbReference type="InterPro" id="IPR036380">
    <property type="entry name" value="Isochorismatase-like_sf"/>
</dbReference>
<organism evidence="4">
    <name type="scientific">Singulisphaera sp. Ch08</name>
    <dbReference type="NCBI Taxonomy" id="3120278"/>
    <lineage>
        <taxon>Bacteria</taxon>
        <taxon>Pseudomonadati</taxon>
        <taxon>Planctomycetota</taxon>
        <taxon>Planctomycetia</taxon>
        <taxon>Isosphaerales</taxon>
        <taxon>Isosphaeraceae</taxon>
        <taxon>Singulisphaera</taxon>
    </lineage>
</organism>
<dbReference type="RefSeq" id="WP_406694477.1">
    <property type="nucleotide sequence ID" value="NZ_CP155447.1"/>
</dbReference>